<organism evidence="2 3">
    <name type="scientific">Metabacillus rhizosphaerae</name>
    <dbReference type="NCBI Taxonomy" id="3117747"/>
    <lineage>
        <taxon>Bacteria</taxon>
        <taxon>Bacillati</taxon>
        <taxon>Bacillota</taxon>
        <taxon>Bacilli</taxon>
        <taxon>Bacillales</taxon>
        <taxon>Bacillaceae</taxon>
        <taxon>Metabacillus</taxon>
    </lineage>
</organism>
<dbReference type="RefSeq" id="WP_338786314.1">
    <property type="nucleotide sequence ID" value="NZ_CP147403.1"/>
</dbReference>
<keyword evidence="1" id="KW-0812">Transmembrane</keyword>
<gene>
    <name evidence="2" type="ORF">WCV66_17570</name>
</gene>
<proteinExistence type="predicted"/>
<feature type="transmembrane region" description="Helical" evidence="1">
    <location>
        <begin position="42"/>
        <end position="61"/>
    </location>
</feature>
<sequence>MGCFGSIFRFMFFVLCTLVIVWFGGLSIVTFFSALFGESWIIFWKVFAVWIAANYGIGWLFEVRWKNDDTAGEGCFATFIYFTSILIFRGINKIGKIFNKR</sequence>
<accession>A0ABZ2MNY3</accession>
<evidence type="ECO:0000313" key="3">
    <source>
        <dbReference type="Proteomes" id="UP001368328"/>
    </source>
</evidence>
<keyword evidence="3" id="KW-1185">Reference proteome</keyword>
<keyword evidence="1" id="KW-0472">Membrane</keyword>
<evidence type="ECO:0000256" key="1">
    <source>
        <dbReference type="SAM" id="Phobius"/>
    </source>
</evidence>
<protein>
    <submittedName>
        <fullName evidence="2">Uncharacterized protein</fullName>
    </submittedName>
</protein>
<name>A0ABZ2MNY3_9BACI</name>
<feature type="transmembrane region" description="Helical" evidence="1">
    <location>
        <begin position="73"/>
        <end position="91"/>
    </location>
</feature>
<dbReference type="Proteomes" id="UP001368328">
    <property type="component" value="Chromosome"/>
</dbReference>
<feature type="transmembrane region" description="Helical" evidence="1">
    <location>
        <begin position="12"/>
        <end position="36"/>
    </location>
</feature>
<evidence type="ECO:0000313" key="2">
    <source>
        <dbReference type="EMBL" id="WXB87042.1"/>
    </source>
</evidence>
<keyword evidence="1" id="KW-1133">Transmembrane helix</keyword>
<dbReference type="EMBL" id="CP147403">
    <property type="protein sequence ID" value="WXB87042.1"/>
    <property type="molecule type" value="Genomic_DNA"/>
</dbReference>
<reference evidence="2 3" key="1">
    <citation type="submission" date="2024-02" db="EMBL/GenBank/DDBJ databases">
        <title>Seven novel Bacillus-like species.</title>
        <authorList>
            <person name="Liu G."/>
        </authorList>
    </citation>
    <scope>NUCLEOTIDE SEQUENCE [LARGE SCALE GENOMIC DNA]</scope>
    <source>
        <strain evidence="2 3">FJAT-53654</strain>
    </source>
</reference>